<keyword evidence="9 13" id="KW-0915">Sodium</keyword>
<dbReference type="AlphaFoldDB" id="A0A3Q0KU52"/>
<feature type="compositionally biased region" description="Basic and acidic residues" evidence="16">
    <location>
        <begin position="687"/>
        <end position="697"/>
    </location>
</feature>
<dbReference type="InterPro" id="IPR037272">
    <property type="entry name" value="SNS_sf"/>
</dbReference>
<dbReference type="Proteomes" id="UP000008854">
    <property type="component" value="Unassembled WGS sequence"/>
</dbReference>
<evidence type="ECO:0000256" key="12">
    <source>
        <dbReference type="ARBA" id="ARBA00023180"/>
    </source>
</evidence>
<feature type="binding site" evidence="13">
    <location>
        <position position="455"/>
    </location>
    <ligand>
        <name>Na(+)</name>
        <dbReference type="ChEBI" id="CHEBI:29101"/>
        <label>1</label>
    </ligand>
</feature>
<protein>
    <recommendedName>
        <fullName evidence="15">Transporter</fullName>
    </recommendedName>
</protein>
<evidence type="ECO:0000256" key="1">
    <source>
        <dbReference type="ARBA" id="ARBA00004651"/>
    </source>
</evidence>
<feature type="transmembrane region" description="Helical" evidence="17">
    <location>
        <begin position="430"/>
        <end position="455"/>
    </location>
</feature>
<evidence type="ECO:0000256" key="5">
    <source>
        <dbReference type="ARBA" id="ARBA00022723"/>
    </source>
</evidence>
<evidence type="ECO:0000256" key="10">
    <source>
        <dbReference type="ARBA" id="ARBA00023136"/>
    </source>
</evidence>
<evidence type="ECO:0000256" key="13">
    <source>
        <dbReference type="PIRSR" id="PIRSR600175-1"/>
    </source>
</evidence>
<dbReference type="PROSITE" id="PS50267">
    <property type="entry name" value="NA_NEUROTRAN_SYMP_3"/>
    <property type="match status" value="1"/>
</dbReference>
<feature type="binding site" evidence="13">
    <location>
        <position position="107"/>
    </location>
    <ligand>
        <name>Na(+)</name>
        <dbReference type="ChEBI" id="CHEBI:29101"/>
        <label>1</label>
    </ligand>
</feature>
<feature type="binding site" evidence="13">
    <location>
        <position position="390"/>
    </location>
    <ligand>
        <name>Na(+)</name>
        <dbReference type="ChEBI" id="CHEBI:29101"/>
        <label>1</label>
    </ligand>
</feature>
<evidence type="ECO:0000256" key="15">
    <source>
        <dbReference type="RuleBase" id="RU003732"/>
    </source>
</evidence>
<dbReference type="STRING" id="6183.A0A3Q0KU52"/>
<feature type="transmembrane region" description="Helical" evidence="17">
    <location>
        <begin position="519"/>
        <end position="542"/>
    </location>
</feature>
<feature type="transmembrane region" description="Helical" evidence="17">
    <location>
        <begin position="563"/>
        <end position="582"/>
    </location>
</feature>
<dbReference type="ExpressionAtlas" id="A0A3Q0KU52">
    <property type="expression patterns" value="baseline"/>
</dbReference>
<evidence type="ECO:0000256" key="11">
    <source>
        <dbReference type="ARBA" id="ARBA00023157"/>
    </source>
</evidence>
<feature type="binding site" evidence="13">
    <location>
        <position position="358"/>
    </location>
    <ligand>
        <name>Na(+)</name>
        <dbReference type="ChEBI" id="CHEBI:29101"/>
        <label>1</label>
    </ligand>
</feature>
<keyword evidence="5 13" id="KW-0479">Metal-binding</keyword>
<reference evidence="18" key="1">
    <citation type="journal article" date="2012" name="PLoS Negl. Trop. Dis.">
        <title>A systematically improved high quality genome and transcriptome of the human blood fluke Schistosoma mansoni.</title>
        <authorList>
            <person name="Protasio A.V."/>
            <person name="Tsai I.J."/>
            <person name="Babbage A."/>
            <person name="Nichol S."/>
            <person name="Hunt M."/>
            <person name="Aslett M.A."/>
            <person name="De Silva N."/>
            <person name="Velarde G.S."/>
            <person name="Anderson T.J."/>
            <person name="Clark R.C."/>
            <person name="Davidson C."/>
            <person name="Dillon G.P."/>
            <person name="Holroyd N.E."/>
            <person name="LoVerde P.T."/>
            <person name="Lloyd C."/>
            <person name="McQuillan J."/>
            <person name="Oliveira G."/>
            <person name="Otto T.D."/>
            <person name="Parker-Manuel S.J."/>
            <person name="Quail M.A."/>
            <person name="Wilson R.A."/>
            <person name="Zerlotini A."/>
            <person name="Dunne D.W."/>
            <person name="Berriman M."/>
        </authorList>
    </citation>
    <scope>NUCLEOTIDE SEQUENCE [LARGE SCALE GENOMIC DNA]</scope>
    <source>
        <strain evidence="18">Puerto Rican</strain>
    </source>
</reference>
<feature type="transmembrane region" description="Helical" evidence="17">
    <location>
        <begin position="384"/>
        <end position="410"/>
    </location>
</feature>
<comment type="subcellular location">
    <subcellularLocation>
        <location evidence="1">Cell membrane</location>
        <topology evidence="1">Multi-pass membrane protein</topology>
    </subcellularLocation>
</comment>
<name>A0A3Q0KU52_SCHMA</name>
<keyword evidence="6" id="KW-0532">Neurotransmitter transport</keyword>
<feature type="binding site" evidence="13">
    <location>
        <position position="458"/>
    </location>
    <ligand>
        <name>Na(+)</name>
        <dbReference type="ChEBI" id="CHEBI:29101"/>
        <label>1</label>
    </ligand>
</feature>
<dbReference type="PANTHER" id="PTHR11616">
    <property type="entry name" value="SODIUM/CHLORIDE DEPENDENT TRANSPORTER"/>
    <property type="match status" value="1"/>
</dbReference>
<dbReference type="GO" id="GO:0042734">
    <property type="term" value="C:presynaptic membrane"/>
    <property type="evidence" value="ECO:0007669"/>
    <property type="project" value="TreeGrafter"/>
</dbReference>
<dbReference type="GO" id="GO:0030424">
    <property type="term" value="C:axon"/>
    <property type="evidence" value="ECO:0007669"/>
    <property type="project" value="TreeGrafter"/>
</dbReference>
<dbReference type="SUPFAM" id="SSF161070">
    <property type="entry name" value="SNF-like"/>
    <property type="match status" value="1"/>
</dbReference>
<feature type="disulfide bond" evidence="14">
    <location>
        <begin position="210"/>
        <end position="220"/>
    </location>
</feature>
<keyword evidence="3" id="KW-1003">Cell membrane</keyword>
<evidence type="ECO:0000256" key="7">
    <source>
        <dbReference type="ARBA" id="ARBA00022847"/>
    </source>
</evidence>
<evidence type="ECO:0000313" key="18">
    <source>
        <dbReference type="Proteomes" id="UP000008854"/>
    </source>
</evidence>
<feature type="transmembrane region" description="Helical" evidence="17">
    <location>
        <begin position="488"/>
        <end position="513"/>
    </location>
</feature>
<feature type="transmembrane region" description="Helical" evidence="17">
    <location>
        <begin position="129"/>
        <end position="150"/>
    </location>
</feature>
<dbReference type="PRINTS" id="PR00176">
    <property type="entry name" value="NANEUSMPORT"/>
</dbReference>
<dbReference type="GO" id="GO:0051583">
    <property type="term" value="P:dopamine uptake involved in synaptic transmission"/>
    <property type="evidence" value="ECO:0007669"/>
    <property type="project" value="TreeGrafter"/>
</dbReference>
<dbReference type="Pfam" id="PF00209">
    <property type="entry name" value="SNF"/>
    <property type="match status" value="1"/>
</dbReference>
<evidence type="ECO:0000256" key="17">
    <source>
        <dbReference type="SAM" id="Phobius"/>
    </source>
</evidence>
<feature type="region of interest" description="Disordered" evidence="16">
    <location>
        <begin position="687"/>
        <end position="710"/>
    </location>
</feature>
<feature type="transmembrane region" description="Helical" evidence="17">
    <location>
        <begin position="625"/>
        <end position="647"/>
    </location>
</feature>
<evidence type="ECO:0000256" key="3">
    <source>
        <dbReference type="ARBA" id="ARBA00022475"/>
    </source>
</evidence>
<dbReference type="PANTHER" id="PTHR11616:SF320">
    <property type="entry name" value="SODIUM-DEPENDENT NORADRENALINE TRANSPORTER"/>
    <property type="match status" value="1"/>
</dbReference>
<feature type="binding site" evidence="13">
    <location>
        <position position="459"/>
    </location>
    <ligand>
        <name>Na(+)</name>
        <dbReference type="ChEBI" id="CHEBI:29101"/>
        <label>1</label>
    </ligand>
</feature>
<dbReference type="PROSITE" id="PS00610">
    <property type="entry name" value="NA_NEUROTRAN_SYMP_1"/>
    <property type="match status" value="1"/>
</dbReference>
<evidence type="ECO:0000256" key="9">
    <source>
        <dbReference type="ARBA" id="ARBA00023053"/>
    </source>
</evidence>
<accession>A0A3Q0KU52</accession>
<feature type="transmembrane region" description="Helical" evidence="17">
    <location>
        <begin position="302"/>
        <end position="328"/>
    </location>
</feature>
<keyword evidence="4 15" id="KW-0812">Transmembrane</keyword>
<evidence type="ECO:0000256" key="8">
    <source>
        <dbReference type="ARBA" id="ARBA00022989"/>
    </source>
</evidence>
<dbReference type="WBParaSite" id="Smp_193800.1">
    <property type="protein sequence ID" value="Smp_193800.1"/>
    <property type="gene ID" value="Smp_193800"/>
</dbReference>
<evidence type="ECO:0000256" key="4">
    <source>
        <dbReference type="ARBA" id="ARBA00022692"/>
    </source>
</evidence>
<dbReference type="GO" id="GO:0046872">
    <property type="term" value="F:metal ion binding"/>
    <property type="evidence" value="ECO:0007669"/>
    <property type="project" value="UniProtKB-KW"/>
</dbReference>
<feature type="binding site" evidence="13">
    <location>
        <position position="108"/>
    </location>
    <ligand>
        <name>Na(+)</name>
        <dbReference type="ChEBI" id="CHEBI:29101"/>
        <label>1</label>
    </ligand>
</feature>
<dbReference type="GO" id="GO:0032809">
    <property type="term" value="C:neuronal cell body membrane"/>
    <property type="evidence" value="ECO:0007669"/>
    <property type="project" value="TreeGrafter"/>
</dbReference>
<dbReference type="InterPro" id="IPR000175">
    <property type="entry name" value="Na/ntran_symport"/>
</dbReference>
<dbReference type="GO" id="GO:0006865">
    <property type="term" value="P:amino acid transport"/>
    <property type="evidence" value="ECO:0007669"/>
    <property type="project" value="TreeGrafter"/>
</dbReference>
<evidence type="ECO:0000256" key="2">
    <source>
        <dbReference type="ARBA" id="ARBA00022448"/>
    </source>
</evidence>
<evidence type="ECO:0000256" key="14">
    <source>
        <dbReference type="PIRSR" id="PIRSR600175-2"/>
    </source>
</evidence>
<feature type="transmembrane region" description="Helical" evidence="17">
    <location>
        <begin position="348"/>
        <end position="372"/>
    </location>
</feature>
<keyword evidence="18" id="KW-1185">Reference proteome</keyword>
<feature type="transmembrane region" description="Helical" evidence="17">
    <location>
        <begin position="273"/>
        <end position="290"/>
    </location>
</feature>
<evidence type="ECO:0000256" key="16">
    <source>
        <dbReference type="SAM" id="MobiDB-lite"/>
    </source>
</evidence>
<comment type="similarity">
    <text evidence="15">Belongs to the sodium:neurotransmitter symporter (SNF) (TC 2.A.22) family.</text>
</comment>
<reference evidence="19" key="2">
    <citation type="submission" date="2018-12" db="UniProtKB">
        <authorList>
            <consortium name="WormBaseParasite"/>
        </authorList>
    </citation>
    <scope>IDENTIFICATION</scope>
    <source>
        <strain evidence="19">Puerto Rican</strain>
    </source>
</reference>
<organism evidence="18 19">
    <name type="scientific">Schistosoma mansoni</name>
    <name type="common">Blood fluke</name>
    <dbReference type="NCBI Taxonomy" id="6183"/>
    <lineage>
        <taxon>Eukaryota</taxon>
        <taxon>Metazoa</taxon>
        <taxon>Spiralia</taxon>
        <taxon>Lophotrochozoa</taxon>
        <taxon>Platyhelminthes</taxon>
        <taxon>Trematoda</taxon>
        <taxon>Digenea</taxon>
        <taxon>Strigeidida</taxon>
        <taxon>Schistosomatoidea</taxon>
        <taxon>Schistosomatidae</taxon>
        <taxon>Schistosoma</taxon>
    </lineage>
</organism>
<keyword evidence="7 15" id="KW-0769">Symport</keyword>
<keyword evidence="11 14" id="KW-1015">Disulfide bond</keyword>
<keyword evidence="12" id="KW-0325">Glycoprotein</keyword>
<feature type="transmembrane region" description="Helical" evidence="17">
    <location>
        <begin position="171"/>
        <end position="198"/>
    </location>
</feature>
<keyword evidence="2 15" id="KW-0813">Transport</keyword>
<evidence type="ECO:0000256" key="6">
    <source>
        <dbReference type="ARBA" id="ARBA00022775"/>
    </source>
</evidence>
<evidence type="ECO:0000313" key="19">
    <source>
        <dbReference type="WBParaSite" id="Smp_193800.1"/>
    </source>
</evidence>
<dbReference type="GO" id="GO:0005330">
    <property type="term" value="F:dopamine:sodium symporter activity"/>
    <property type="evidence" value="ECO:0007669"/>
    <property type="project" value="TreeGrafter"/>
</dbReference>
<sequence>MLRKVFLRQKLFKLMDHSCESDVPSVMHLCTGNELALNHLLSPYENSDKQKFILDCHLNNDTFNMKSEISDLPTRSGKLNVDNDNDGDHREEWNNQCDFFLSVLGYAVDLANVWRFPYVCFTNGGGAFLIPYFIVMICSATPMFYLELILGQKHRRGAISLWDICPMFRGVGIAQVIISYTVAFYYNTISAWSLYFLFVSITDILPWTYCDQRRGNSINCVNFTYLQSLSNTISNDKNDLLQQKNYSLASIEYFERVVLKLQQSTGLEDLGPIRWQLVGCTIFIFSILFASMRNGVKTSGKVVYVTALLPYLLLGILLINGLTLNGSYNGIWYFIKPRFDKLSQMTVWANAAIQIFFSTGAGFGAHIAYATYNPKRYNCYRDCLITSLVNALTSIFAGVTVFAYLGYLAHLTHTTVETVTGEGPGLVFQVYPLAIGTLPFAPLWATIFFMLLIMLGLDSGMGGLESVVTALTDIVPKRFSRYGHLRSSITLAVIGSACLFAFVNVTSGGMYVFNLMDRYMAGTALLIGSLFQVIAIAWFYGMNKLCQDIISMNLPIPNIYWRLCWKLLTPITLTVMIISSLIDPTPLQYNYGVKHPELSTNYSEVVNITLHGTSQFYVYPKWSIYLGWTMSGISISMIPLVFFIVLVKNGFKIKIGEIFSMGPLDVWPVKKRHQICSQYFNQREGGLDEKHTGKINDDENIQSNHFESSI</sequence>
<dbReference type="InParanoid" id="A0A3Q0KU52"/>
<keyword evidence="8 17" id="KW-1133">Transmembrane helix</keyword>
<dbReference type="GO" id="GO:0015874">
    <property type="term" value="P:norepinephrine transport"/>
    <property type="evidence" value="ECO:0007669"/>
    <property type="project" value="TreeGrafter"/>
</dbReference>
<keyword evidence="10 17" id="KW-0472">Membrane</keyword>
<feature type="compositionally biased region" description="Polar residues" evidence="16">
    <location>
        <begin position="701"/>
        <end position="710"/>
    </location>
</feature>
<proteinExistence type="inferred from homology"/>
<feature type="binding site" evidence="13">
    <location>
        <position position="105"/>
    </location>
    <ligand>
        <name>Na(+)</name>
        <dbReference type="ChEBI" id="CHEBI:29101"/>
        <label>1</label>
    </ligand>
</feature>
<feature type="transmembrane region" description="Helical" evidence="17">
    <location>
        <begin position="99"/>
        <end position="117"/>
    </location>
</feature>
<feature type="binding site" evidence="13">
    <location>
        <position position="112"/>
    </location>
    <ligand>
        <name>Na(+)</name>
        <dbReference type="ChEBI" id="CHEBI:29101"/>
        <label>1</label>
    </ligand>
</feature>